<comment type="caution">
    <text evidence="1">The sequence shown here is derived from an EMBL/GenBank/DDBJ whole genome shotgun (WGS) entry which is preliminary data.</text>
</comment>
<dbReference type="Proteomes" id="UP001303046">
    <property type="component" value="Unassembled WGS sequence"/>
</dbReference>
<evidence type="ECO:0000313" key="2">
    <source>
        <dbReference type="Proteomes" id="UP001303046"/>
    </source>
</evidence>
<reference evidence="1 2" key="1">
    <citation type="submission" date="2023-08" db="EMBL/GenBank/DDBJ databases">
        <title>A Necator americanus chromosomal reference genome.</title>
        <authorList>
            <person name="Ilik V."/>
            <person name="Petrzelkova K.J."/>
            <person name="Pardy F."/>
            <person name="Fuh T."/>
            <person name="Niatou-Singa F.S."/>
            <person name="Gouil Q."/>
            <person name="Baker L."/>
            <person name="Ritchie M.E."/>
            <person name="Jex A.R."/>
            <person name="Gazzola D."/>
            <person name="Li H."/>
            <person name="Toshio Fujiwara R."/>
            <person name="Zhan B."/>
            <person name="Aroian R.V."/>
            <person name="Pafco B."/>
            <person name="Schwarz E.M."/>
        </authorList>
    </citation>
    <scope>NUCLEOTIDE SEQUENCE [LARGE SCALE GENOMIC DNA]</scope>
    <source>
        <strain evidence="1 2">Aroian</strain>
        <tissue evidence="1">Whole animal</tissue>
    </source>
</reference>
<keyword evidence="2" id="KW-1185">Reference proteome</keyword>
<organism evidence="1 2">
    <name type="scientific">Necator americanus</name>
    <name type="common">Human hookworm</name>
    <dbReference type="NCBI Taxonomy" id="51031"/>
    <lineage>
        <taxon>Eukaryota</taxon>
        <taxon>Metazoa</taxon>
        <taxon>Ecdysozoa</taxon>
        <taxon>Nematoda</taxon>
        <taxon>Chromadorea</taxon>
        <taxon>Rhabditida</taxon>
        <taxon>Rhabditina</taxon>
        <taxon>Rhabditomorpha</taxon>
        <taxon>Strongyloidea</taxon>
        <taxon>Ancylostomatidae</taxon>
        <taxon>Bunostominae</taxon>
        <taxon>Necator</taxon>
    </lineage>
</organism>
<dbReference type="EMBL" id="JAVFWL010000001">
    <property type="protein sequence ID" value="KAK6728600.1"/>
    <property type="molecule type" value="Genomic_DNA"/>
</dbReference>
<protein>
    <submittedName>
        <fullName evidence="1">Uncharacterized protein</fullName>
    </submittedName>
</protein>
<accession>A0ABR1BT70</accession>
<proteinExistence type="predicted"/>
<gene>
    <name evidence="1" type="primary">Necator_chrI.g2068</name>
    <name evidence="1" type="ORF">RB195_005942</name>
</gene>
<evidence type="ECO:0000313" key="1">
    <source>
        <dbReference type="EMBL" id="KAK6728600.1"/>
    </source>
</evidence>
<sequence>MYTSVATLQIAKDHNLTEYVIFGDSKKFMKKLAEQLYRNNSSKDGKDSVYYLNYTDANLRFRKRVKEELFLRNWKPFQV</sequence>
<name>A0ABR1BT70_NECAM</name>